<organism evidence="2 3">
    <name type="scientific">Athelia psychrophila</name>
    <dbReference type="NCBI Taxonomy" id="1759441"/>
    <lineage>
        <taxon>Eukaryota</taxon>
        <taxon>Fungi</taxon>
        <taxon>Dikarya</taxon>
        <taxon>Basidiomycota</taxon>
        <taxon>Agaricomycotina</taxon>
        <taxon>Agaricomycetes</taxon>
        <taxon>Agaricomycetidae</taxon>
        <taxon>Atheliales</taxon>
        <taxon>Atheliaceae</taxon>
        <taxon>Athelia</taxon>
    </lineage>
</organism>
<evidence type="ECO:0008006" key="4">
    <source>
        <dbReference type="Google" id="ProtNLM"/>
    </source>
</evidence>
<feature type="region of interest" description="Disordered" evidence="1">
    <location>
        <begin position="265"/>
        <end position="292"/>
    </location>
</feature>
<dbReference type="SUPFAM" id="SSF53383">
    <property type="entry name" value="PLP-dependent transferases"/>
    <property type="match status" value="1"/>
</dbReference>
<feature type="region of interest" description="Disordered" evidence="1">
    <location>
        <begin position="312"/>
        <end position="332"/>
    </location>
</feature>
<gene>
    <name evidence="2" type="ORF">FIBSPDRAFT_947515</name>
</gene>
<dbReference type="InterPro" id="IPR015422">
    <property type="entry name" value="PyrdxlP-dep_Trfase_small"/>
</dbReference>
<reference evidence="2 3" key="1">
    <citation type="journal article" date="2016" name="Mol. Biol. Evol.">
        <title>Comparative Genomics of Early-Diverging Mushroom-Forming Fungi Provides Insights into the Origins of Lignocellulose Decay Capabilities.</title>
        <authorList>
            <person name="Nagy L.G."/>
            <person name="Riley R."/>
            <person name="Tritt A."/>
            <person name="Adam C."/>
            <person name="Daum C."/>
            <person name="Floudas D."/>
            <person name="Sun H."/>
            <person name="Yadav J.S."/>
            <person name="Pangilinan J."/>
            <person name="Larsson K.H."/>
            <person name="Matsuura K."/>
            <person name="Barry K."/>
            <person name="Labutti K."/>
            <person name="Kuo R."/>
            <person name="Ohm R.A."/>
            <person name="Bhattacharya S.S."/>
            <person name="Shirouzu T."/>
            <person name="Yoshinaga Y."/>
            <person name="Martin F.M."/>
            <person name="Grigoriev I.V."/>
            <person name="Hibbett D.S."/>
        </authorList>
    </citation>
    <scope>NUCLEOTIDE SEQUENCE [LARGE SCALE GENOMIC DNA]</scope>
    <source>
        <strain evidence="2 3">CBS 109695</strain>
    </source>
</reference>
<dbReference type="Gene3D" id="3.90.1150.10">
    <property type="entry name" value="Aspartate Aminotransferase, domain 1"/>
    <property type="match status" value="1"/>
</dbReference>
<proteinExistence type="predicted"/>
<evidence type="ECO:0000313" key="2">
    <source>
        <dbReference type="EMBL" id="KZP28688.1"/>
    </source>
</evidence>
<sequence>MSSKRSTSPPEGFVHLILFSLEHPFYLEIPIDIVNKVSLRPLKYLRYLGWCVLGVEADLVDEGGNMIALDGDLLDQSIYRYALQNQDILAHAVDLEVIKERSRVPSETTRTREDFRTKLLERDGRCVWTGQQGVGMHIIPENLDSLNNINDIRNGIYACHDIHNLYFDPREVVVLKTPNAILATTDIPDRSQRNLAPDVSYPGSFRYTLQWIVNKEQFILERYPHNNDATFKSQRLPKPADLLLHYNYGAAAVKQWGKNISVLTDRPNIPRPSAPAPASMGPPKVNHDRNTAQDSWDEDDIMLYLWGNTKAARDRHDQKEQERTTSLENWRDAPKHPCPALVPALPAWMALRRPSRTAARATRACAAFRSTRTKYLHGRLKKLGFITHGPPASPIVPLLLGKLPYFHRMMKDRAAPIVAVVVAYLATSLVPGRVRFWLSAAHTKEDINSVLMVFDKIGEVLYLKHGTGERWPLADILSRSVELVNDSGERVICITVFLGFLSPSHLN</sequence>
<evidence type="ECO:0000256" key="1">
    <source>
        <dbReference type="SAM" id="MobiDB-lite"/>
    </source>
</evidence>
<dbReference type="STRING" id="436010.A0A166RV50"/>
<accession>A0A166RV50</accession>
<name>A0A166RV50_9AGAM</name>
<dbReference type="AlphaFoldDB" id="A0A166RV50"/>
<evidence type="ECO:0000313" key="3">
    <source>
        <dbReference type="Proteomes" id="UP000076532"/>
    </source>
</evidence>
<protein>
    <recommendedName>
        <fullName evidence="4">HNH nuclease domain-containing protein</fullName>
    </recommendedName>
</protein>
<dbReference type="OrthoDB" id="3267100at2759"/>
<dbReference type="Proteomes" id="UP000076532">
    <property type="component" value="Unassembled WGS sequence"/>
</dbReference>
<keyword evidence="3" id="KW-1185">Reference proteome</keyword>
<dbReference type="EMBL" id="KV417502">
    <property type="protein sequence ID" value="KZP28688.1"/>
    <property type="molecule type" value="Genomic_DNA"/>
</dbReference>
<dbReference type="InterPro" id="IPR015424">
    <property type="entry name" value="PyrdxlP-dep_Trfase"/>
</dbReference>